<name>A0A6C0CDM1_9ZZZZ</name>
<dbReference type="InterPro" id="IPR036603">
    <property type="entry name" value="RBP11-like"/>
</dbReference>
<sequence>MSFKARITDVDEKNGSLTFTLSNVNVSYANGLRRIILSEIPTLVIESYPYEKNNVSIYTNKSRLNNELLKQRLSSIPIHIESPYEFPLDEYILEINKANASNTIIYVTSEDFKIKNIKTNKYLTQAEVGKIFPPDPISGDFVELLRLRPQIASNMDKEQLHLEAKFSISNAKNDGMFNVVSTCSYGNTVDLVKIKDAWEVKSAELAKSYSKEDIETIKKDWLILDSKRIFIEDSFDFIIETLGVYNNFKIVELAASILIKKLYSSLEKIKINNDFISLSEDTMENCYTITLENEDYTIGKILEYNFYSKYFLKSKNLNYVSFLKKHPHDTFSIIKCSYKTQITKEDILLNLEECVNDAILVINSIKEYFASK</sequence>
<proteinExistence type="predicted"/>
<dbReference type="AlphaFoldDB" id="A0A6C0CDM1"/>
<dbReference type="GO" id="GO:0006366">
    <property type="term" value="P:transcription by RNA polymerase II"/>
    <property type="evidence" value="ECO:0007669"/>
    <property type="project" value="TreeGrafter"/>
</dbReference>
<dbReference type="Gene3D" id="3.30.1360.10">
    <property type="entry name" value="RNA polymerase, RBP11-like subunit"/>
    <property type="match status" value="2"/>
</dbReference>
<dbReference type="PANTHER" id="PTHR11800">
    <property type="entry name" value="DNA-DIRECTED RNA POLYMERASE"/>
    <property type="match status" value="1"/>
</dbReference>
<dbReference type="EMBL" id="MN739383">
    <property type="protein sequence ID" value="QHT01930.1"/>
    <property type="molecule type" value="Genomic_DNA"/>
</dbReference>
<organism evidence="4">
    <name type="scientific">viral metagenome</name>
    <dbReference type="NCBI Taxonomy" id="1070528"/>
    <lineage>
        <taxon>unclassified sequences</taxon>
        <taxon>metagenomes</taxon>
        <taxon>organismal metagenomes</taxon>
    </lineage>
</organism>
<evidence type="ECO:0000259" key="3">
    <source>
        <dbReference type="SMART" id="SM00662"/>
    </source>
</evidence>
<dbReference type="InterPro" id="IPR011263">
    <property type="entry name" value="DNA-dir_RNA_pol_RpoA/D/Rpb3"/>
</dbReference>
<dbReference type="InterPro" id="IPR050518">
    <property type="entry name" value="Rpo3/RPB3_RNA_Pol_subunit"/>
</dbReference>
<feature type="domain" description="DNA-directed RNA polymerase RpoA/D/Rpb3-type" evidence="3">
    <location>
        <begin position="16"/>
        <end position="269"/>
    </location>
</feature>
<dbReference type="InterPro" id="IPR036643">
    <property type="entry name" value="RNApol_insert_sf"/>
</dbReference>
<accession>A0A6C0CDM1</accession>
<reference evidence="4" key="1">
    <citation type="journal article" date="2020" name="Nature">
        <title>Giant virus diversity and host interactions through global metagenomics.</title>
        <authorList>
            <person name="Schulz F."/>
            <person name="Roux S."/>
            <person name="Paez-Espino D."/>
            <person name="Jungbluth S."/>
            <person name="Walsh D.A."/>
            <person name="Denef V.J."/>
            <person name="McMahon K.D."/>
            <person name="Konstantinidis K.T."/>
            <person name="Eloe-Fadrosh E.A."/>
            <person name="Kyrpides N.C."/>
            <person name="Woyke T."/>
        </authorList>
    </citation>
    <scope>NUCLEOTIDE SEQUENCE</scope>
    <source>
        <strain evidence="4">GVMAG-M-3300020523-10</strain>
    </source>
</reference>
<dbReference type="GO" id="GO:0003899">
    <property type="term" value="F:DNA-directed RNA polymerase activity"/>
    <property type="evidence" value="ECO:0007669"/>
    <property type="project" value="InterPro"/>
</dbReference>
<evidence type="ECO:0000313" key="4">
    <source>
        <dbReference type="EMBL" id="QHT01930.1"/>
    </source>
</evidence>
<dbReference type="PANTHER" id="PTHR11800:SF2">
    <property type="entry name" value="DNA-DIRECTED RNA POLYMERASE II SUBUNIT RPB3"/>
    <property type="match status" value="1"/>
</dbReference>
<evidence type="ECO:0000256" key="1">
    <source>
        <dbReference type="ARBA" id="ARBA00022478"/>
    </source>
</evidence>
<dbReference type="Pfam" id="PF01193">
    <property type="entry name" value="RNA_pol_L"/>
    <property type="match status" value="1"/>
</dbReference>
<keyword evidence="2" id="KW-0804">Transcription</keyword>
<evidence type="ECO:0000256" key="2">
    <source>
        <dbReference type="ARBA" id="ARBA00023163"/>
    </source>
</evidence>
<dbReference type="GO" id="GO:0046983">
    <property type="term" value="F:protein dimerization activity"/>
    <property type="evidence" value="ECO:0007669"/>
    <property type="project" value="InterPro"/>
</dbReference>
<protein>
    <recommendedName>
        <fullName evidence="3">DNA-directed RNA polymerase RpoA/D/Rpb3-type domain-containing protein</fullName>
    </recommendedName>
</protein>
<dbReference type="SUPFAM" id="SSF55257">
    <property type="entry name" value="RBP11-like subunits of RNA polymerase"/>
    <property type="match status" value="2"/>
</dbReference>
<dbReference type="Gene3D" id="2.170.120.12">
    <property type="entry name" value="DNA-directed RNA polymerase, insert domain"/>
    <property type="match status" value="1"/>
</dbReference>
<dbReference type="GO" id="GO:0005665">
    <property type="term" value="C:RNA polymerase II, core complex"/>
    <property type="evidence" value="ECO:0007669"/>
    <property type="project" value="TreeGrafter"/>
</dbReference>
<dbReference type="SMART" id="SM00662">
    <property type="entry name" value="RPOLD"/>
    <property type="match status" value="1"/>
</dbReference>
<keyword evidence="1" id="KW-0240">DNA-directed RNA polymerase</keyword>